<dbReference type="RefSeq" id="WP_016284615.1">
    <property type="nucleotide sequence ID" value="NZ_JANJZD010000013.1"/>
</dbReference>
<accession>A0A2K4ZI78</accession>
<dbReference type="OrthoDB" id="2054162at2"/>
<evidence type="ECO:0000313" key="1">
    <source>
        <dbReference type="EMBL" id="SOY30112.1"/>
    </source>
</evidence>
<name>A0A2K4ZI78_9FIRM</name>
<gene>
    <name evidence="1" type="ORF">AMURIS_02835</name>
</gene>
<dbReference type="AlphaFoldDB" id="A0A2K4ZI78"/>
<dbReference type="EMBL" id="OFSM01000014">
    <property type="protein sequence ID" value="SOY30112.1"/>
    <property type="molecule type" value="Genomic_DNA"/>
</dbReference>
<organism evidence="1 2">
    <name type="scientific">Acetatifactor muris</name>
    <dbReference type="NCBI Taxonomy" id="879566"/>
    <lineage>
        <taxon>Bacteria</taxon>
        <taxon>Bacillati</taxon>
        <taxon>Bacillota</taxon>
        <taxon>Clostridia</taxon>
        <taxon>Lachnospirales</taxon>
        <taxon>Lachnospiraceae</taxon>
        <taxon>Acetatifactor</taxon>
    </lineage>
</organism>
<keyword evidence="2" id="KW-1185">Reference proteome</keyword>
<reference evidence="1 2" key="1">
    <citation type="submission" date="2018-01" db="EMBL/GenBank/DDBJ databases">
        <authorList>
            <person name="Gaut B.S."/>
            <person name="Morton B.R."/>
            <person name="Clegg M.T."/>
            <person name="Duvall M.R."/>
        </authorList>
    </citation>
    <scope>NUCLEOTIDE SEQUENCE [LARGE SCALE GENOMIC DNA]</scope>
    <source>
        <strain evidence="1">GP69</strain>
    </source>
</reference>
<sequence length="59" mass="7296">MSEHPGTDRRRFTVLVNPKIREEQRREAALRKFIKDCERLYEKNRAHLQEDADHEERYQ</sequence>
<protein>
    <submittedName>
        <fullName evidence="1">Uncharacterized protein</fullName>
    </submittedName>
</protein>
<evidence type="ECO:0000313" key="2">
    <source>
        <dbReference type="Proteomes" id="UP000236311"/>
    </source>
</evidence>
<proteinExistence type="predicted"/>
<dbReference type="Proteomes" id="UP000236311">
    <property type="component" value="Unassembled WGS sequence"/>
</dbReference>